<evidence type="ECO:0000313" key="1">
    <source>
        <dbReference type="EMBL" id="SFA73222.1"/>
    </source>
</evidence>
<name>A0A1I0VAG2_9RHOB</name>
<dbReference type="InterPro" id="IPR010865">
    <property type="entry name" value="DUF1499"/>
</dbReference>
<reference evidence="1 2" key="1">
    <citation type="submission" date="2016-10" db="EMBL/GenBank/DDBJ databases">
        <authorList>
            <person name="de Groot N.N."/>
        </authorList>
    </citation>
    <scope>NUCLEOTIDE SEQUENCE [LARGE SCALE GENOMIC DNA]</scope>
    <source>
        <strain evidence="1 2">DSM 29316</strain>
    </source>
</reference>
<dbReference type="Proteomes" id="UP000198796">
    <property type="component" value="Unassembled WGS sequence"/>
</dbReference>
<sequence>MVLFILLLILIAAALYVRLAPHDAARWHQPVEGDDKDFPFGLRRIIPGGSERFSRLDAIIRATPRTQHLAGSLEEGRLTYVTRSALWGFPDYTTIDLRDQEIAIYARLRFGKADMGVNRRRVLAWLERLDS</sequence>
<evidence type="ECO:0008006" key="3">
    <source>
        <dbReference type="Google" id="ProtNLM"/>
    </source>
</evidence>
<dbReference type="EMBL" id="FOJU01000001">
    <property type="protein sequence ID" value="SFA73222.1"/>
    <property type="molecule type" value="Genomic_DNA"/>
</dbReference>
<organism evidence="1 2">
    <name type="scientific">Poseidonocella pacifica</name>
    <dbReference type="NCBI Taxonomy" id="871651"/>
    <lineage>
        <taxon>Bacteria</taxon>
        <taxon>Pseudomonadati</taxon>
        <taxon>Pseudomonadota</taxon>
        <taxon>Alphaproteobacteria</taxon>
        <taxon>Rhodobacterales</taxon>
        <taxon>Roseobacteraceae</taxon>
        <taxon>Poseidonocella</taxon>
    </lineage>
</organism>
<keyword evidence="2" id="KW-1185">Reference proteome</keyword>
<gene>
    <name evidence="1" type="ORF">SAMN05421688_0450</name>
</gene>
<evidence type="ECO:0000313" key="2">
    <source>
        <dbReference type="Proteomes" id="UP000198796"/>
    </source>
</evidence>
<accession>A0A1I0VAG2</accession>
<dbReference type="STRING" id="871651.SAMN05421688_0450"/>
<proteinExistence type="predicted"/>
<dbReference type="AlphaFoldDB" id="A0A1I0VAG2"/>
<dbReference type="Pfam" id="PF07386">
    <property type="entry name" value="DUF1499"/>
    <property type="match status" value="1"/>
</dbReference>
<protein>
    <recommendedName>
        <fullName evidence="3">DUF1499 domain-containing protein</fullName>
    </recommendedName>
</protein>
<dbReference type="RefSeq" id="WP_245752447.1">
    <property type="nucleotide sequence ID" value="NZ_FOJU01000001.1"/>
</dbReference>